<dbReference type="AlphaFoldDB" id="A0A163YM02"/>
<sequence length="116" mass="12689">MHVVRLNDAPRYEAPGHNDMRMFRLQGRDAGPGDVMWLGMSQILPGGGLTPSASPEEKFYVVLEGEVTFETPDGIATLGTWDSCRIAPNETRALRNETKRPAVVLLAMPLPNTARG</sequence>
<gene>
    <name evidence="2" type="ORF">A4A58_09675</name>
</gene>
<proteinExistence type="predicted"/>
<dbReference type="Gene3D" id="2.60.120.10">
    <property type="entry name" value="Jelly Rolls"/>
    <property type="match status" value="1"/>
</dbReference>
<dbReference type="InterPro" id="IPR011051">
    <property type="entry name" value="RmlC_Cupin_sf"/>
</dbReference>
<evidence type="ECO:0000313" key="2">
    <source>
        <dbReference type="EMBL" id="KZD22303.1"/>
    </source>
</evidence>
<feature type="domain" description="Cupin type-2" evidence="1">
    <location>
        <begin position="42"/>
        <end position="106"/>
    </location>
</feature>
<evidence type="ECO:0000313" key="3">
    <source>
        <dbReference type="Proteomes" id="UP000076574"/>
    </source>
</evidence>
<name>A0A163YM02_9BRAD</name>
<dbReference type="EMBL" id="LVYV01000023">
    <property type="protein sequence ID" value="KZD22303.1"/>
    <property type="molecule type" value="Genomic_DNA"/>
</dbReference>
<dbReference type="OrthoDB" id="2886949at2"/>
<dbReference type="SUPFAM" id="SSF51182">
    <property type="entry name" value="RmlC-like cupins"/>
    <property type="match status" value="1"/>
</dbReference>
<accession>A0A163YM02</accession>
<dbReference type="CDD" id="cd20299">
    <property type="entry name" value="cupin_YP766765-like"/>
    <property type="match status" value="1"/>
</dbReference>
<organism evidence="2 3">
    <name type="scientific">Tardiphaga robiniae</name>
    <dbReference type="NCBI Taxonomy" id="943830"/>
    <lineage>
        <taxon>Bacteria</taxon>
        <taxon>Pseudomonadati</taxon>
        <taxon>Pseudomonadota</taxon>
        <taxon>Alphaproteobacteria</taxon>
        <taxon>Hyphomicrobiales</taxon>
        <taxon>Nitrobacteraceae</taxon>
        <taxon>Tardiphaga</taxon>
    </lineage>
</organism>
<reference evidence="2 3" key="1">
    <citation type="submission" date="2016-03" db="EMBL/GenBank/DDBJ databases">
        <title>Microsymbionts genomes from the relict species Vavilovia formosa (Stev.) Fed.</title>
        <authorList>
            <person name="Kopat V."/>
            <person name="Chirak E."/>
            <person name="Kimeklis A."/>
            <person name="Andronov E."/>
        </authorList>
    </citation>
    <scope>NUCLEOTIDE SEQUENCE [LARGE SCALE GENOMIC DNA]</scope>
    <source>
        <strain evidence="2 3">Vaf07</strain>
    </source>
</reference>
<dbReference type="RefSeq" id="WP_068734895.1">
    <property type="nucleotide sequence ID" value="NZ_LVYV01000023.1"/>
</dbReference>
<keyword evidence="3" id="KW-1185">Reference proteome</keyword>
<dbReference type="Pfam" id="PF07883">
    <property type="entry name" value="Cupin_2"/>
    <property type="match status" value="1"/>
</dbReference>
<dbReference type="Proteomes" id="UP000076574">
    <property type="component" value="Unassembled WGS sequence"/>
</dbReference>
<comment type="caution">
    <text evidence="2">The sequence shown here is derived from an EMBL/GenBank/DDBJ whole genome shotgun (WGS) entry which is preliminary data.</text>
</comment>
<dbReference type="STRING" id="943830.A4A58_09675"/>
<evidence type="ECO:0000259" key="1">
    <source>
        <dbReference type="Pfam" id="PF07883"/>
    </source>
</evidence>
<protein>
    <recommendedName>
        <fullName evidence="1">Cupin type-2 domain-containing protein</fullName>
    </recommendedName>
</protein>
<dbReference type="InterPro" id="IPR014710">
    <property type="entry name" value="RmlC-like_jellyroll"/>
</dbReference>
<dbReference type="InterPro" id="IPR013096">
    <property type="entry name" value="Cupin_2"/>
</dbReference>